<feature type="binding site" evidence="9">
    <location>
        <position position="291"/>
    </location>
    <ligand>
        <name>L-histidine</name>
        <dbReference type="ChEBI" id="CHEBI:57595"/>
    </ligand>
</feature>
<evidence type="ECO:0000256" key="7">
    <source>
        <dbReference type="ARBA" id="ARBA00047639"/>
    </source>
</evidence>
<name>A0A1F5S9L3_9BACT</name>
<dbReference type="PIRSF" id="PIRSF001549">
    <property type="entry name" value="His-tRNA_synth"/>
    <property type="match status" value="1"/>
</dbReference>
<dbReference type="CDD" id="cd00859">
    <property type="entry name" value="HisRS_anticodon"/>
    <property type="match status" value="1"/>
</dbReference>
<dbReference type="AlphaFoldDB" id="A0A1F5S9L3"/>
<evidence type="ECO:0000256" key="9">
    <source>
        <dbReference type="PIRSR" id="PIRSR001549-1"/>
    </source>
</evidence>
<dbReference type="NCBIfam" id="TIGR00442">
    <property type="entry name" value="hisS"/>
    <property type="match status" value="1"/>
</dbReference>
<dbReference type="GO" id="GO:0005524">
    <property type="term" value="F:ATP binding"/>
    <property type="evidence" value="ECO:0007669"/>
    <property type="project" value="UniProtKB-UniRule"/>
</dbReference>
<comment type="subcellular location">
    <subcellularLocation>
        <location evidence="8">Cytoplasm</location>
    </subcellularLocation>
</comment>
<evidence type="ECO:0000256" key="3">
    <source>
        <dbReference type="ARBA" id="ARBA00022741"/>
    </source>
</evidence>
<evidence type="ECO:0000256" key="2">
    <source>
        <dbReference type="ARBA" id="ARBA00022598"/>
    </source>
</evidence>
<keyword evidence="4 8" id="KW-0067">ATP-binding</keyword>
<dbReference type="InterPro" id="IPR033656">
    <property type="entry name" value="HisRS_anticodon"/>
</dbReference>
<keyword evidence="5 8" id="KW-0648">Protein biosynthesis</keyword>
<evidence type="ECO:0000259" key="10">
    <source>
        <dbReference type="PROSITE" id="PS50862"/>
    </source>
</evidence>
<dbReference type="Proteomes" id="UP000178323">
    <property type="component" value="Unassembled WGS sequence"/>
</dbReference>
<keyword evidence="8" id="KW-0963">Cytoplasm</keyword>
<keyword evidence="2 8" id="KW-0436">Ligase</keyword>
<keyword evidence="3 8" id="KW-0547">Nucleotide-binding</keyword>
<dbReference type="PROSITE" id="PS50862">
    <property type="entry name" value="AA_TRNA_LIGASE_II"/>
    <property type="match status" value="1"/>
</dbReference>
<dbReference type="InterPro" id="IPR045864">
    <property type="entry name" value="aa-tRNA-synth_II/BPL/LPL"/>
</dbReference>
<dbReference type="GO" id="GO:0006427">
    <property type="term" value="P:histidyl-tRNA aminoacylation"/>
    <property type="evidence" value="ECO:0007669"/>
    <property type="project" value="UniProtKB-UniRule"/>
</dbReference>
<evidence type="ECO:0000256" key="6">
    <source>
        <dbReference type="ARBA" id="ARBA00023146"/>
    </source>
</evidence>
<feature type="binding site" evidence="9">
    <location>
        <begin position="63"/>
        <end position="65"/>
    </location>
    <ligand>
        <name>L-histidine</name>
        <dbReference type="ChEBI" id="CHEBI:57595"/>
    </ligand>
</feature>
<dbReference type="GO" id="GO:0004821">
    <property type="term" value="F:histidine-tRNA ligase activity"/>
    <property type="evidence" value="ECO:0007669"/>
    <property type="project" value="UniProtKB-UniRule"/>
</dbReference>
<dbReference type="PANTHER" id="PTHR43707">
    <property type="entry name" value="HISTIDYL-TRNA SYNTHETASE"/>
    <property type="match status" value="1"/>
</dbReference>
<dbReference type="PANTHER" id="PTHR43707:SF1">
    <property type="entry name" value="HISTIDINE--TRNA LIGASE, MITOCHONDRIAL-RELATED"/>
    <property type="match status" value="1"/>
</dbReference>
<protein>
    <recommendedName>
        <fullName evidence="8">Histidine--tRNA ligase</fullName>
        <ecNumber evidence="8">6.1.1.21</ecNumber>
    </recommendedName>
    <alternativeName>
        <fullName evidence="8">Histidyl-tRNA synthetase</fullName>
        <shortName evidence="8">HisRS</shortName>
    </alternativeName>
</protein>
<feature type="binding site" evidence="9">
    <location>
        <position position="111"/>
    </location>
    <ligand>
        <name>L-histidine</name>
        <dbReference type="ChEBI" id="CHEBI:57595"/>
    </ligand>
</feature>
<dbReference type="EC" id="6.1.1.21" evidence="8"/>
<dbReference type="InterPro" id="IPR015807">
    <property type="entry name" value="His-tRNA-ligase"/>
</dbReference>
<reference evidence="11 12" key="1">
    <citation type="journal article" date="2016" name="Nat. Commun.">
        <title>Thousands of microbial genomes shed light on interconnected biogeochemical processes in an aquifer system.</title>
        <authorList>
            <person name="Anantharaman K."/>
            <person name="Brown C.T."/>
            <person name="Hug L.A."/>
            <person name="Sharon I."/>
            <person name="Castelle C.J."/>
            <person name="Probst A.J."/>
            <person name="Thomas B.C."/>
            <person name="Singh A."/>
            <person name="Wilkins M.J."/>
            <person name="Karaoz U."/>
            <person name="Brodie E.L."/>
            <person name="Williams K.H."/>
            <person name="Hubbard S.S."/>
            <person name="Banfield J.F."/>
        </authorList>
    </citation>
    <scope>NUCLEOTIDE SEQUENCE [LARGE SCALE GENOMIC DNA]</scope>
</reference>
<dbReference type="EMBL" id="MFFS01000002">
    <property type="protein sequence ID" value="OGF23357.1"/>
    <property type="molecule type" value="Genomic_DNA"/>
</dbReference>
<gene>
    <name evidence="8" type="primary">hisS</name>
    <name evidence="11" type="ORF">A2Y83_01420</name>
</gene>
<dbReference type="Pfam" id="PF13393">
    <property type="entry name" value="tRNA-synt_His"/>
    <property type="match status" value="2"/>
</dbReference>
<dbReference type="InterPro" id="IPR041715">
    <property type="entry name" value="HisRS-like_core"/>
</dbReference>
<dbReference type="GO" id="GO:0005737">
    <property type="term" value="C:cytoplasm"/>
    <property type="evidence" value="ECO:0007669"/>
    <property type="project" value="UniProtKB-SubCell"/>
</dbReference>
<dbReference type="STRING" id="1797985.A2Y83_01420"/>
<evidence type="ECO:0000256" key="4">
    <source>
        <dbReference type="ARBA" id="ARBA00022840"/>
    </source>
</evidence>
<organism evidence="11 12">
    <name type="scientific">Candidatus Falkowbacteria bacterium RBG_13_39_14</name>
    <dbReference type="NCBI Taxonomy" id="1797985"/>
    <lineage>
        <taxon>Bacteria</taxon>
        <taxon>Candidatus Falkowiibacteriota</taxon>
    </lineage>
</organism>
<feature type="binding site" evidence="9">
    <location>
        <position position="93"/>
    </location>
    <ligand>
        <name>L-histidine</name>
        <dbReference type="ChEBI" id="CHEBI:57595"/>
    </ligand>
</feature>
<dbReference type="InterPro" id="IPR006195">
    <property type="entry name" value="aa-tRNA-synth_II"/>
</dbReference>
<accession>A0A1F5S9L3</accession>
<dbReference type="HAMAP" id="MF_00127">
    <property type="entry name" value="His_tRNA_synth"/>
    <property type="match status" value="1"/>
</dbReference>
<keyword evidence="6 8" id="KW-0030">Aminoacyl-tRNA synthetase</keyword>
<comment type="similarity">
    <text evidence="1 8">Belongs to the class-II aminoacyl-tRNA synthetase family.</text>
</comment>
<feature type="binding site" evidence="9">
    <location>
        <position position="107"/>
    </location>
    <ligand>
        <name>L-histidine</name>
        <dbReference type="ChEBI" id="CHEBI:57595"/>
    </ligand>
</feature>
<feature type="domain" description="Aminoacyl-transfer RNA synthetases class-II family profile" evidence="10">
    <location>
        <begin position="1"/>
        <end position="355"/>
    </location>
</feature>
<dbReference type="Pfam" id="PF03129">
    <property type="entry name" value="HGTP_anticodon"/>
    <property type="match status" value="1"/>
</dbReference>
<dbReference type="InterPro" id="IPR004516">
    <property type="entry name" value="HisRS/HisZ"/>
</dbReference>
<evidence type="ECO:0000256" key="1">
    <source>
        <dbReference type="ARBA" id="ARBA00008226"/>
    </source>
</evidence>
<dbReference type="SUPFAM" id="SSF55681">
    <property type="entry name" value="Class II aaRS and biotin synthetases"/>
    <property type="match status" value="1"/>
</dbReference>
<comment type="caution">
    <text evidence="11">The sequence shown here is derived from an EMBL/GenBank/DDBJ whole genome shotgun (WGS) entry which is preliminary data.</text>
</comment>
<evidence type="ECO:0000313" key="11">
    <source>
        <dbReference type="EMBL" id="OGF23357.1"/>
    </source>
</evidence>
<dbReference type="Gene3D" id="3.30.930.10">
    <property type="entry name" value="Bira Bifunctional Protein, Domain 2"/>
    <property type="match status" value="1"/>
</dbReference>
<feature type="binding site" evidence="9">
    <location>
        <begin position="295"/>
        <end position="296"/>
    </location>
    <ligand>
        <name>L-histidine</name>
        <dbReference type="ChEBI" id="CHEBI:57595"/>
    </ligand>
</feature>
<dbReference type="InterPro" id="IPR036621">
    <property type="entry name" value="Anticodon-bd_dom_sf"/>
</dbReference>
<dbReference type="InterPro" id="IPR004154">
    <property type="entry name" value="Anticodon-bd"/>
</dbReference>
<comment type="subunit">
    <text evidence="8">Homodimer.</text>
</comment>
<dbReference type="CDD" id="cd00773">
    <property type="entry name" value="HisRS-like_core"/>
    <property type="match status" value="1"/>
</dbReference>
<dbReference type="SUPFAM" id="SSF52954">
    <property type="entry name" value="Class II aaRS ABD-related"/>
    <property type="match status" value="1"/>
</dbReference>
<proteinExistence type="inferred from homology"/>
<evidence type="ECO:0000256" key="5">
    <source>
        <dbReference type="ARBA" id="ARBA00022917"/>
    </source>
</evidence>
<sequence>MAIQKYIFSVMRRVVEKYGYQEYNASLLEETDLYRAKSGEEIVNEQTYSFTDRGGRDVTIRPEMTPTAARMVARRRKELAFPLRWYSIPNMWRYEKPQRGRLREHWQLNVDMFGVENIEAEKEMIMISYDTMREFGVSEEKFIIKINSRRLMNAFYEYLGLDDAQSYRLSKLIDRKMKMGEKEFKAQAEEILGNDKRVKFLMKFLGVKRVEDAEKQELRINPASSAGQELGMGKEKKVEGKNRNWKLDTPIQRARIGNWEGGDGMKEIKDIMDGLKKSGIKNVVFDPTLMRGFDYYTGTVFEVFNTNPKNPRSVFGGGRYDDLVGIFGVEKVPGIGFGMGDVIIRDILETYKLLPVYRSSTDLYICKLSSDYLEFVDELAGYLRKEGVNVAVDYTNRKLGAQIKTADRQKIPFVVCIGEDEVKTGRFKVKNMKTGKEILTDREEIVIEIKKLCL</sequence>
<comment type="catalytic activity">
    <reaction evidence="7 8">
        <text>tRNA(His) + L-histidine + ATP = L-histidyl-tRNA(His) + AMP + diphosphate + H(+)</text>
        <dbReference type="Rhea" id="RHEA:17313"/>
        <dbReference type="Rhea" id="RHEA-COMP:9665"/>
        <dbReference type="Rhea" id="RHEA-COMP:9689"/>
        <dbReference type="ChEBI" id="CHEBI:15378"/>
        <dbReference type="ChEBI" id="CHEBI:30616"/>
        <dbReference type="ChEBI" id="CHEBI:33019"/>
        <dbReference type="ChEBI" id="CHEBI:57595"/>
        <dbReference type="ChEBI" id="CHEBI:78442"/>
        <dbReference type="ChEBI" id="CHEBI:78527"/>
        <dbReference type="ChEBI" id="CHEBI:456215"/>
        <dbReference type="EC" id="6.1.1.21"/>
    </reaction>
</comment>
<evidence type="ECO:0000256" key="8">
    <source>
        <dbReference type="HAMAP-Rule" id="MF_00127"/>
    </source>
</evidence>
<dbReference type="Gene3D" id="3.40.50.800">
    <property type="entry name" value="Anticodon-binding domain"/>
    <property type="match status" value="1"/>
</dbReference>
<evidence type="ECO:0000313" key="12">
    <source>
        <dbReference type="Proteomes" id="UP000178323"/>
    </source>
</evidence>